<dbReference type="Proteomes" id="UP000028990">
    <property type="component" value="Unassembled WGS sequence"/>
</dbReference>
<keyword evidence="2" id="KW-0472">Membrane</keyword>
<evidence type="ECO:0000313" key="3">
    <source>
        <dbReference type="Proteomes" id="UP000028990"/>
    </source>
</evidence>
<proteinExistence type="predicted"/>
<sequence length="60" mass="6907">MKEETCHEPGKHKEYKPIKSSTEKVVKSKGLQVILNYTKAVFFPGNQEKNPLLKDHARIL</sequence>
<reference evidence="2 3" key="1">
    <citation type="submission" date="2013-11" db="EMBL/GenBank/DDBJ databases">
        <title>The Damaraland mole rat (Fukomys damarensis) genome and evolution of African mole rats.</title>
        <authorList>
            <person name="Gladyshev V.N."/>
            <person name="Fang X."/>
        </authorList>
    </citation>
    <scope>NUCLEOTIDE SEQUENCE [LARGE SCALE GENOMIC DNA]</scope>
    <source>
        <tissue evidence="2">Liver</tissue>
    </source>
</reference>
<gene>
    <name evidence="2" type="ORF">H920_00054</name>
</gene>
<protein>
    <submittedName>
        <fullName evidence="2">Transmembrane glycoprotein NMB</fullName>
    </submittedName>
</protein>
<keyword evidence="3" id="KW-1185">Reference proteome</keyword>
<organism evidence="2 3">
    <name type="scientific">Fukomys damarensis</name>
    <name type="common">Damaraland mole rat</name>
    <name type="synonym">Cryptomys damarensis</name>
    <dbReference type="NCBI Taxonomy" id="885580"/>
    <lineage>
        <taxon>Eukaryota</taxon>
        <taxon>Metazoa</taxon>
        <taxon>Chordata</taxon>
        <taxon>Craniata</taxon>
        <taxon>Vertebrata</taxon>
        <taxon>Euteleostomi</taxon>
        <taxon>Mammalia</taxon>
        <taxon>Eutheria</taxon>
        <taxon>Euarchontoglires</taxon>
        <taxon>Glires</taxon>
        <taxon>Rodentia</taxon>
        <taxon>Hystricomorpha</taxon>
        <taxon>Bathyergidae</taxon>
        <taxon>Fukomys</taxon>
    </lineage>
</organism>
<keyword evidence="2" id="KW-0812">Transmembrane</keyword>
<evidence type="ECO:0000256" key="1">
    <source>
        <dbReference type="SAM" id="MobiDB-lite"/>
    </source>
</evidence>
<feature type="region of interest" description="Disordered" evidence="1">
    <location>
        <begin position="1"/>
        <end position="21"/>
    </location>
</feature>
<dbReference type="EMBL" id="KN110045">
    <property type="protein sequence ID" value="KFO38541.1"/>
    <property type="molecule type" value="Genomic_DNA"/>
</dbReference>
<evidence type="ECO:0000313" key="2">
    <source>
        <dbReference type="EMBL" id="KFO38541.1"/>
    </source>
</evidence>
<dbReference type="AlphaFoldDB" id="A0A091ERX2"/>
<accession>A0A091ERX2</accession>
<name>A0A091ERX2_FUKDA</name>